<sequence>MERRRENLVDLIQAAFATVIRREIMNADTQSYEEMEKAWDEYSIEKDQKFLDACDKFLNDAIQVKEKIEELYGFEVKSKPLSYYTGKTAPKSNNQPVKVINEKKQEPSTPILTQKLENSQISISTQENTQKNQVPTQESLQEEIEQSQSTPSINENKFSSFLTTDTEFSESNTSYNTTPQRSYQFNSVQQRLNKFIPSNEAQTQFSELPKSTHDPDTPKTAENPQNSFHFISSTDTDTQSQISAKDQVSQSIDQSEIQKMLETETENYDSGEIPINKEENQSNPNRTQENVSQKETSQQERPKNQPDNIQTENPKNDTNLSSDTNKNPTPAPEQPRNLSTNLSGPSDFVKTKNVKNTPLERVDNPWWDFDSFSQYK</sequence>
<dbReference type="RefSeq" id="XP_001313299.1">
    <property type="nucleotide sequence ID" value="XM_001313298.1"/>
</dbReference>
<dbReference type="KEGG" id="tva:4758189"/>
<reference evidence="2" key="1">
    <citation type="submission" date="2006-10" db="EMBL/GenBank/DDBJ databases">
        <authorList>
            <person name="Amadeo P."/>
            <person name="Zhao Q."/>
            <person name="Wortman J."/>
            <person name="Fraser-Liggett C."/>
            <person name="Carlton J."/>
        </authorList>
    </citation>
    <scope>NUCLEOTIDE SEQUENCE</scope>
    <source>
        <strain evidence="2">G3</strain>
    </source>
</reference>
<organism evidence="2 3">
    <name type="scientific">Trichomonas vaginalis (strain ATCC PRA-98 / G3)</name>
    <dbReference type="NCBI Taxonomy" id="412133"/>
    <lineage>
        <taxon>Eukaryota</taxon>
        <taxon>Metamonada</taxon>
        <taxon>Parabasalia</taxon>
        <taxon>Trichomonadida</taxon>
        <taxon>Trichomonadidae</taxon>
        <taxon>Trichomonas</taxon>
    </lineage>
</organism>
<proteinExistence type="predicted"/>
<protein>
    <submittedName>
        <fullName evidence="2">Uncharacterized protein</fullName>
    </submittedName>
</protein>
<feature type="compositionally biased region" description="Polar residues" evidence="1">
    <location>
        <begin position="305"/>
        <end position="328"/>
    </location>
</feature>
<name>A2F416_TRIV3</name>
<dbReference type="AlphaFoldDB" id="A2F416"/>
<feature type="region of interest" description="Disordered" evidence="1">
    <location>
        <begin position="203"/>
        <end position="376"/>
    </location>
</feature>
<dbReference type="InParanoid" id="A2F416"/>
<gene>
    <name evidence="2" type="ORF">TVAG_407190</name>
</gene>
<feature type="compositionally biased region" description="Polar residues" evidence="1">
    <location>
        <begin position="281"/>
        <end position="296"/>
    </location>
</feature>
<dbReference type="EMBL" id="DS113604">
    <property type="protein sequence ID" value="EAY00370.1"/>
    <property type="molecule type" value="Genomic_DNA"/>
</dbReference>
<evidence type="ECO:0000313" key="2">
    <source>
        <dbReference type="EMBL" id="EAY00370.1"/>
    </source>
</evidence>
<accession>A2F416</accession>
<dbReference type="VEuPathDB" id="TrichDB:TVAG_407190"/>
<dbReference type="VEuPathDB" id="TrichDB:TVAGG3_0227310"/>
<feature type="region of interest" description="Disordered" evidence="1">
    <location>
        <begin position="124"/>
        <end position="156"/>
    </location>
</feature>
<feature type="compositionally biased region" description="Low complexity" evidence="1">
    <location>
        <begin position="231"/>
        <end position="243"/>
    </location>
</feature>
<evidence type="ECO:0000256" key="1">
    <source>
        <dbReference type="SAM" id="MobiDB-lite"/>
    </source>
</evidence>
<keyword evidence="3" id="KW-1185">Reference proteome</keyword>
<evidence type="ECO:0000313" key="3">
    <source>
        <dbReference type="Proteomes" id="UP000001542"/>
    </source>
</evidence>
<feature type="compositionally biased region" description="Basic and acidic residues" evidence="1">
    <location>
        <begin position="210"/>
        <end position="219"/>
    </location>
</feature>
<feature type="compositionally biased region" description="Polar residues" evidence="1">
    <location>
        <begin position="124"/>
        <end position="136"/>
    </location>
</feature>
<reference evidence="2" key="2">
    <citation type="journal article" date="2007" name="Science">
        <title>Draft genome sequence of the sexually transmitted pathogen Trichomonas vaginalis.</title>
        <authorList>
            <person name="Carlton J.M."/>
            <person name="Hirt R.P."/>
            <person name="Silva J.C."/>
            <person name="Delcher A.L."/>
            <person name="Schatz M."/>
            <person name="Zhao Q."/>
            <person name="Wortman J.R."/>
            <person name="Bidwell S.L."/>
            <person name="Alsmark U.C.M."/>
            <person name="Besteiro S."/>
            <person name="Sicheritz-Ponten T."/>
            <person name="Noel C.J."/>
            <person name="Dacks J.B."/>
            <person name="Foster P.G."/>
            <person name="Simillion C."/>
            <person name="Van de Peer Y."/>
            <person name="Miranda-Saavedra D."/>
            <person name="Barton G.J."/>
            <person name="Westrop G.D."/>
            <person name="Mueller S."/>
            <person name="Dessi D."/>
            <person name="Fiori P.L."/>
            <person name="Ren Q."/>
            <person name="Paulsen I."/>
            <person name="Zhang H."/>
            <person name="Bastida-Corcuera F.D."/>
            <person name="Simoes-Barbosa A."/>
            <person name="Brown M.T."/>
            <person name="Hayes R.D."/>
            <person name="Mukherjee M."/>
            <person name="Okumura C.Y."/>
            <person name="Schneider R."/>
            <person name="Smith A.J."/>
            <person name="Vanacova S."/>
            <person name="Villalvazo M."/>
            <person name="Haas B.J."/>
            <person name="Pertea M."/>
            <person name="Feldblyum T.V."/>
            <person name="Utterback T.R."/>
            <person name="Shu C.L."/>
            <person name="Osoegawa K."/>
            <person name="de Jong P.J."/>
            <person name="Hrdy I."/>
            <person name="Horvathova L."/>
            <person name="Zubacova Z."/>
            <person name="Dolezal P."/>
            <person name="Malik S.B."/>
            <person name="Logsdon J.M. Jr."/>
            <person name="Henze K."/>
            <person name="Gupta A."/>
            <person name="Wang C.C."/>
            <person name="Dunne R.L."/>
            <person name="Upcroft J.A."/>
            <person name="Upcroft P."/>
            <person name="White O."/>
            <person name="Salzberg S.L."/>
            <person name="Tang P."/>
            <person name="Chiu C.-H."/>
            <person name="Lee Y.-S."/>
            <person name="Embley T.M."/>
            <person name="Coombs G.H."/>
            <person name="Mottram J.C."/>
            <person name="Tachezy J."/>
            <person name="Fraser-Liggett C.M."/>
            <person name="Johnson P.J."/>
        </authorList>
    </citation>
    <scope>NUCLEOTIDE SEQUENCE [LARGE SCALE GENOMIC DNA]</scope>
    <source>
        <strain evidence="2">G3</strain>
    </source>
</reference>
<dbReference type="Proteomes" id="UP000001542">
    <property type="component" value="Unassembled WGS sequence"/>
</dbReference>
<feature type="compositionally biased region" description="Polar residues" evidence="1">
    <location>
        <begin position="220"/>
        <end position="230"/>
    </location>
</feature>
<feature type="compositionally biased region" description="Polar residues" evidence="1">
    <location>
        <begin position="244"/>
        <end position="257"/>
    </location>
</feature>